<proteinExistence type="predicted"/>
<feature type="region of interest" description="Disordered" evidence="1">
    <location>
        <begin position="274"/>
        <end position="379"/>
    </location>
</feature>
<feature type="region of interest" description="Disordered" evidence="1">
    <location>
        <begin position="90"/>
        <end position="192"/>
    </location>
</feature>
<keyword evidence="3" id="KW-1185">Reference proteome</keyword>
<dbReference type="InParanoid" id="A0A1J7JYH5"/>
<organism evidence="2 3">
    <name type="scientific">Coniochaeta ligniaria NRRL 30616</name>
    <dbReference type="NCBI Taxonomy" id="1408157"/>
    <lineage>
        <taxon>Eukaryota</taxon>
        <taxon>Fungi</taxon>
        <taxon>Dikarya</taxon>
        <taxon>Ascomycota</taxon>
        <taxon>Pezizomycotina</taxon>
        <taxon>Sordariomycetes</taxon>
        <taxon>Sordariomycetidae</taxon>
        <taxon>Coniochaetales</taxon>
        <taxon>Coniochaetaceae</taxon>
        <taxon>Coniochaeta</taxon>
    </lineage>
</organism>
<feature type="compositionally biased region" description="Acidic residues" evidence="1">
    <location>
        <begin position="180"/>
        <end position="192"/>
    </location>
</feature>
<feature type="compositionally biased region" description="Pro residues" evidence="1">
    <location>
        <begin position="10"/>
        <end position="19"/>
    </location>
</feature>
<evidence type="ECO:0000313" key="2">
    <source>
        <dbReference type="EMBL" id="OIW34468.1"/>
    </source>
</evidence>
<dbReference type="STRING" id="1408157.A0A1J7JYH5"/>
<gene>
    <name evidence="2" type="ORF">CONLIGDRAFT_638825</name>
</gene>
<protein>
    <submittedName>
        <fullName evidence="2">Uncharacterized protein</fullName>
    </submittedName>
</protein>
<dbReference type="Proteomes" id="UP000182658">
    <property type="component" value="Unassembled WGS sequence"/>
</dbReference>
<feature type="region of interest" description="Disordered" evidence="1">
    <location>
        <begin position="1"/>
        <end position="20"/>
    </location>
</feature>
<reference evidence="2 3" key="1">
    <citation type="submission" date="2016-10" db="EMBL/GenBank/DDBJ databases">
        <title>Draft genome sequence of Coniochaeta ligniaria NRRL30616, a lignocellulolytic fungus for bioabatement of inhibitors in plant biomass hydrolysates.</title>
        <authorList>
            <consortium name="DOE Joint Genome Institute"/>
            <person name="Jimenez D.J."/>
            <person name="Hector R.E."/>
            <person name="Riley R."/>
            <person name="Sun H."/>
            <person name="Grigoriev I.V."/>
            <person name="Van Elsas J.D."/>
            <person name="Nichols N.N."/>
        </authorList>
    </citation>
    <scope>NUCLEOTIDE SEQUENCE [LARGE SCALE GENOMIC DNA]</scope>
    <source>
        <strain evidence="2 3">NRRL 30616</strain>
    </source>
</reference>
<evidence type="ECO:0000313" key="3">
    <source>
        <dbReference type="Proteomes" id="UP000182658"/>
    </source>
</evidence>
<feature type="compositionally biased region" description="Basic residues" evidence="1">
    <location>
        <begin position="306"/>
        <end position="324"/>
    </location>
</feature>
<accession>A0A1J7JYH5</accession>
<name>A0A1J7JYH5_9PEZI</name>
<dbReference type="EMBL" id="KV875093">
    <property type="protein sequence ID" value="OIW34468.1"/>
    <property type="molecule type" value="Genomic_DNA"/>
</dbReference>
<feature type="compositionally biased region" description="Basic and acidic residues" evidence="1">
    <location>
        <begin position="367"/>
        <end position="376"/>
    </location>
</feature>
<evidence type="ECO:0000256" key="1">
    <source>
        <dbReference type="SAM" id="MobiDB-lite"/>
    </source>
</evidence>
<feature type="compositionally biased region" description="Basic and acidic residues" evidence="1">
    <location>
        <begin position="101"/>
        <end position="127"/>
    </location>
</feature>
<dbReference type="AlphaFoldDB" id="A0A1J7JYH5"/>
<sequence>MPPRKQHPTPVAPPKPEAPTIPLHCLLCPKRPTFSDVSHLLTHISSKSHLSNRFKAEIRSSKERDARETLRQFDVWYDRYNIQELLADRMDAKDKKKAPKRSRDQSPDPKPRSYNKREKPIKPDPEPVSRQSTNGSLHAHSTRQDYGIDDSPYRTPVTRRSQRLLSAKGNSTRQMKSEPWTDDFEAPENSFQEEDHVEVAAVDEASDKSKLKGVFWPGMNLFDSATEEQKRKRNQRKDAAVLRNMEQVAAGVEPTECIWTGDIDLQRTRDIYATPSVYGSPEPEVEEDAEPKKKRARRSTAAAKTAPKRQKRASTRAVRTTKKAIKQEEEDDDSVLTSEPRDDSLETTPVDDLGSDQKAVSSSGTKSPEDAYDIFRDPPAAASGQFDAMLQPYYYDHYYLYDPFDPQLSSPALTWASSGQTDGSMNGMNFDLAARPALGPLSSNIAMNSPTMNSFKHLPHLRRGHSELSPSPSPFYSQPHNIGQSTFNNPLAFGRSQLTYTNQFAGNGTFGEDSKPLISSFQPINMVNGVPLNPYPMPNGGNSYYAASAPQEETAGFEA</sequence>
<dbReference type="OrthoDB" id="5428259at2759"/>